<evidence type="ECO:0000313" key="3">
    <source>
        <dbReference type="Proteomes" id="UP000013280"/>
    </source>
</evidence>
<comment type="caution">
    <text evidence="2">The sequence shown here is derived from an EMBL/GenBank/DDBJ whole genome shotgun (WGS) entry which is preliminary data.</text>
</comment>
<gene>
    <name evidence="2" type="ORF">OR214_01299</name>
</gene>
<sequence>MPQNLISYQLTSADLAAVDGALKTLEDRLASLIDLTPVQRRTLVKMGDKSEAFARKAVEVLNNNPNVLPGNFDLAELRRDLAGFDQLRSRLMRVARIHERMADSHLALGSDVMSATLEGYAFLKVAGQGEGLDAARKALAVRFSRGAKRKGDEAGRSDERSPDEVPRAEYS</sequence>
<accession>R0EBS9</accession>
<dbReference type="PATRIC" id="fig|1264675.3.peg.1307"/>
<name>R0EBS9_RALPI</name>
<feature type="compositionally biased region" description="Basic and acidic residues" evidence="1">
    <location>
        <begin position="149"/>
        <end position="171"/>
    </location>
</feature>
<dbReference type="EMBL" id="APMQ01000003">
    <property type="protein sequence ID" value="ENZ78782.1"/>
    <property type="molecule type" value="Genomic_DNA"/>
</dbReference>
<feature type="region of interest" description="Disordered" evidence="1">
    <location>
        <begin position="146"/>
        <end position="171"/>
    </location>
</feature>
<dbReference type="RefSeq" id="WP_004628503.1">
    <property type="nucleotide sequence ID" value="NZ_APMQ01000003.1"/>
</dbReference>
<evidence type="ECO:0000313" key="2">
    <source>
        <dbReference type="EMBL" id="ENZ78782.1"/>
    </source>
</evidence>
<proteinExistence type="predicted"/>
<evidence type="ECO:0000256" key="1">
    <source>
        <dbReference type="SAM" id="MobiDB-lite"/>
    </source>
</evidence>
<organism evidence="2 3">
    <name type="scientific">Ralstonia pickettii OR214</name>
    <dbReference type="NCBI Taxonomy" id="1264675"/>
    <lineage>
        <taxon>Bacteria</taxon>
        <taxon>Pseudomonadati</taxon>
        <taxon>Pseudomonadota</taxon>
        <taxon>Betaproteobacteria</taxon>
        <taxon>Burkholderiales</taxon>
        <taxon>Burkholderiaceae</taxon>
        <taxon>Ralstonia</taxon>
    </lineage>
</organism>
<dbReference type="AlphaFoldDB" id="R0EBS9"/>
<reference evidence="2 3" key="1">
    <citation type="journal article" date="2013" name="Genome Announc.">
        <title>Draft Genome Sequence for Ralstonia sp. Strain OR214, a Bacterium with Potential for Bioremediation.</title>
        <authorList>
            <person name="Utturkar S.M."/>
            <person name="Bollmann A."/>
            <person name="Brzoska R.M."/>
            <person name="Klingeman D.M."/>
            <person name="Epstein S.E."/>
            <person name="Palumbo A.V."/>
            <person name="Brown S.D."/>
        </authorList>
    </citation>
    <scope>NUCLEOTIDE SEQUENCE [LARGE SCALE GENOMIC DNA]</scope>
    <source>
        <strain evidence="2 3">OR214</strain>
    </source>
</reference>
<protein>
    <submittedName>
        <fullName evidence="2">Uncharacterized protein</fullName>
    </submittedName>
</protein>
<dbReference type="Proteomes" id="UP000013280">
    <property type="component" value="Unassembled WGS sequence"/>
</dbReference>